<dbReference type="EMBL" id="BAAAEI010000012">
    <property type="protein sequence ID" value="GAA0358114.1"/>
    <property type="molecule type" value="Genomic_DNA"/>
</dbReference>
<comment type="caution">
    <text evidence="1">The sequence shown here is derived from an EMBL/GenBank/DDBJ whole genome shotgun (WGS) entry which is preliminary data.</text>
</comment>
<protein>
    <submittedName>
        <fullName evidence="1">DUF2252 domain-containing protein</fullName>
    </submittedName>
</protein>
<proteinExistence type="predicted"/>
<dbReference type="PANTHER" id="PTHR39441:SF1">
    <property type="entry name" value="DUF2252 DOMAIN-CONTAINING PROTEIN"/>
    <property type="match status" value="1"/>
</dbReference>
<dbReference type="Proteomes" id="UP001501757">
    <property type="component" value="Unassembled WGS sequence"/>
</dbReference>
<dbReference type="SUPFAM" id="SSF56112">
    <property type="entry name" value="Protein kinase-like (PK-like)"/>
    <property type="match status" value="1"/>
</dbReference>
<dbReference type="Gene3D" id="3.90.1200.10">
    <property type="match status" value="1"/>
</dbReference>
<keyword evidence="2" id="KW-1185">Reference proteome</keyword>
<evidence type="ECO:0000313" key="2">
    <source>
        <dbReference type="Proteomes" id="UP001501757"/>
    </source>
</evidence>
<sequence>MQRIRQIEAELVRVDGKLGVGKHRKMLANPYVFMRGAAQLFYADLASGLLNLPQALLSVPLTTVMGDCHLGNFGFLTEEGSHGDQVIFSPNDFDDACIGHAVWDLARFCSSLLLCVDYCQGVSAGRYNNGTQCQGDPAVSQELGLQAMHGFLDQYLNICKASIDVPESRMQVLKLFKKPHLLAKKQKKAVARAAGGEQFHSKSALAKAVDLSQFPPRFRHLPDKFRPLTAELDASVRQAFAPYMDDAILDIVRRLDAGTGSANMQRFYMLVGPANCASPDDLPLCHVVEVKKQRQAAPLHWFADLSQVNQLNPAHLTAVCQRRMQRRPDLLLDEVYWQGEHYLVRSRHHARVGIDPEDIGLGNKAVRGGFVAYAQACGQALALAHCRGDRRSVRFETAMADLLPGHKEALIKAVSDYVKYQLDDCNLLKSLLKINS</sequence>
<dbReference type="InterPro" id="IPR011009">
    <property type="entry name" value="Kinase-like_dom_sf"/>
</dbReference>
<name>A0ABN0X9R1_9ALTE</name>
<gene>
    <name evidence="1" type="ORF">GCM10009092_22890</name>
</gene>
<reference evidence="1 2" key="1">
    <citation type="journal article" date="2019" name="Int. J. Syst. Evol. Microbiol.">
        <title>The Global Catalogue of Microorganisms (GCM) 10K type strain sequencing project: providing services to taxonomists for standard genome sequencing and annotation.</title>
        <authorList>
            <consortium name="The Broad Institute Genomics Platform"/>
            <consortium name="The Broad Institute Genome Sequencing Center for Infectious Disease"/>
            <person name="Wu L."/>
            <person name="Ma J."/>
        </authorList>
    </citation>
    <scope>NUCLEOTIDE SEQUENCE [LARGE SCALE GENOMIC DNA]</scope>
    <source>
        <strain evidence="1 2">JCM 13378</strain>
    </source>
</reference>
<dbReference type="Pfam" id="PF10009">
    <property type="entry name" value="DUF2252"/>
    <property type="match status" value="1"/>
</dbReference>
<organism evidence="1 2">
    <name type="scientific">Bowmanella denitrificans</name>
    <dbReference type="NCBI Taxonomy" id="366582"/>
    <lineage>
        <taxon>Bacteria</taxon>
        <taxon>Pseudomonadati</taxon>
        <taxon>Pseudomonadota</taxon>
        <taxon>Gammaproteobacteria</taxon>
        <taxon>Alteromonadales</taxon>
        <taxon>Alteromonadaceae</taxon>
        <taxon>Bowmanella</taxon>
    </lineage>
</organism>
<evidence type="ECO:0000313" key="1">
    <source>
        <dbReference type="EMBL" id="GAA0358114.1"/>
    </source>
</evidence>
<dbReference type="InterPro" id="IPR018721">
    <property type="entry name" value="DUF2252"/>
</dbReference>
<dbReference type="PANTHER" id="PTHR39441">
    <property type="entry name" value="DUF2252 DOMAIN-CONTAINING PROTEIN"/>
    <property type="match status" value="1"/>
</dbReference>
<dbReference type="RefSeq" id="WP_343845008.1">
    <property type="nucleotide sequence ID" value="NZ_BAAAEI010000012.1"/>
</dbReference>
<accession>A0ABN0X9R1</accession>